<feature type="active site" description="For pre-crRNA processing" evidence="1">
    <location>
        <position position="833"/>
    </location>
</feature>
<feature type="site" description="Binds PAM" evidence="3">
    <location>
        <position position="601"/>
    </location>
</feature>
<accession>A0A174Z7A5</accession>
<feature type="region of interest" description="Binds crRNA in crRNA-target DNA heteroduplex" evidence="2">
    <location>
        <begin position="286"/>
        <end position="289"/>
    </location>
</feature>
<dbReference type="RefSeq" id="WP_055286279.1">
    <property type="nucleotide sequence ID" value="NZ_CABIXW010000002.1"/>
</dbReference>
<feature type="region of interest" description="Binds crRNA" evidence="2">
    <location>
        <begin position="725"/>
        <end position="726"/>
    </location>
</feature>
<feature type="site" description="Binds DNA protospacer adjacent motif (PAM)" evidence="3">
    <location>
        <position position="541"/>
    </location>
</feature>
<name>A0A174Z7A5_9FIRM</name>
<feature type="active site" description="For pre-crRNA processing" evidence="1">
    <location>
        <position position="774"/>
    </location>
</feature>
<dbReference type="InterPro" id="IPR054116">
    <property type="entry name" value="Cas12a_REC2"/>
</dbReference>
<feature type="domain" description="Cas12a RuvC nuclease" evidence="6">
    <location>
        <begin position="855"/>
        <end position="1280"/>
    </location>
</feature>
<dbReference type="Pfam" id="PF18501">
    <property type="entry name" value="REC1"/>
    <property type="match status" value="1"/>
</dbReference>
<feature type="region of interest" description="Binds DNA in crRNA-target DNA heteroduplex" evidence="2">
    <location>
        <begin position="262"/>
        <end position="266"/>
    </location>
</feature>
<dbReference type="Pfam" id="PF22222">
    <property type="entry name" value="Cpf1_PI-like"/>
    <property type="match status" value="1"/>
</dbReference>
<dbReference type="Pfam" id="PF21918">
    <property type="entry name" value="cas_Cpf1_2nd"/>
    <property type="match status" value="1"/>
</dbReference>
<dbReference type="Pfam" id="PF18510">
    <property type="entry name" value="NUC"/>
    <property type="match status" value="1"/>
</dbReference>
<feature type="active site" description="For DNase activity of RuvC domain" evidence="1">
    <location>
        <position position="1233"/>
    </location>
</feature>
<dbReference type="NCBIfam" id="TIGR04330">
    <property type="entry name" value="cas_Cpf1"/>
    <property type="match status" value="1"/>
</dbReference>
<evidence type="ECO:0000259" key="7">
    <source>
        <dbReference type="Pfam" id="PF21918"/>
    </source>
</evidence>
<gene>
    <name evidence="9" type="ORF">ERS852492_00867</name>
</gene>
<feature type="domain" description="Cas12a REC2" evidence="7">
    <location>
        <begin position="304"/>
        <end position="515"/>
    </location>
</feature>
<evidence type="ECO:0000256" key="2">
    <source>
        <dbReference type="PIRSR" id="PIRSR627620-2"/>
    </source>
</evidence>
<feature type="active site" description="For DNase activity of RuvC domain" evidence="1">
    <location>
        <position position="880"/>
    </location>
</feature>
<reference evidence="9 10" key="1">
    <citation type="submission" date="2015-09" db="EMBL/GenBank/DDBJ databases">
        <authorList>
            <consortium name="Pathogen Informatics"/>
        </authorList>
    </citation>
    <scope>NUCLEOTIDE SEQUENCE [LARGE SCALE GENOMIC DNA]</scope>
    <source>
        <strain evidence="9 10">2789STDY5834878</strain>
    </source>
</reference>
<dbReference type="InterPro" id="IPR040882">
    <property type="entry name" value="Cas12a_NUC"/>
</dbReference>
<dbReference type="InterPro" id="IPR040852">
    <property type="entry name" value="RuvC_1"/>
</dbReference>
<dbReference type="InterPro" id="IPR053993">
    <property type="entry name" value="Cas12a_PI"/>
</dbReference>
<dbReference type="InterPro" id="IPR027620">
    <property type="entry name" value="Cas12a"/>
</dbReference>
<feature type="region of interest" description="Binds crRNA in crRNA-target DNA heteroduplex" evidence="2">
    <location>
        <begin position="472"/>
        <end position="475"/>
    </location>
</feature>
<feature type="site" description="Binds Target strand DNA; via amide nitrogen" evidence="3">
    <location>
        <position position="748"/>
    </location>
</feature>
<dbReference type="Pfam" id="PF18516">
    <property type="entry name" value="RuvC_1"/>
    <property type="match status" value="1"/>
</dbReference>
<feature type="site" description="Binds crRNA" evidence="3">
    <location>
        <position position="755"/>
    </location>
</feature>
<feature type="active site" description="For pre-crRNA processing" evidence="1">
    <location>
        <position position="765"/>
    </location>
</feature>
<dbReference type="Proteomes" id="UP000095780">
    <property type="component" value="Unassembled WGS sequence"/>
</dbReference>
<feature type="site" description="Binds DNA in crRNA-target DNA heteroduplex" evidence="3">
    <location>
        <position position="517"/>
    </location>
</feature>
<proteinExistence type="predicted"/>
<feature type="region of interest" description="Binds crRNA" evidence="2">
    <location>
        <begin position="519"/>
        <end position="523"/>
    </location>
</feature>
<evidence type="ECO:0000313" key="9">
    <source>
        <dbReference type="EMBL" id="CUQ81832.1"/>
    </source>
</evidence>
<feature type="site" description="Binds crRNA alone and in crRNA-target DNA heteroduplex" evidence="3">
    <location>
        <position position="21"/>
    </location>
</feature>
<evidence type="ECO:0000259" key="8">
    <source>
        <dbReference type="Pfam" id="PF22222"/>
    </source>
</evidence>
<evidence type="ECO:0000259" key="5">
    <source>
        <dbReference type="Pfam" id="PF18510"/>
    </source>
</evidence>
<feature type="domain" description="Cas12a REC1" evidence="4">
    <location>
        <begin position="54"/>
        <end position="288"/>
    </location>
</feature>
<feature type="domain" description="Cas12a PI" evidence="8">
    <location>
        <begin position="593"/>
        <end position="684"/>
    </location>
</feature>
<evidence type="ECO:0000259" key="6">
    <source>
        <dbReference type="Pfam" id="PF18516"/>
    </source>
</evidence>
<feature type="site" description="Binds DNA in crRNA-target DNA heteroduplex" evidence="3">
    <location>
        <position position="280"/>
    </location>
</feature>
<sequence length="1282" mass="150704">MNGNRSIVYREFVGVTPVAKTLRNELRPVGHTQEHIIQNGLIQEDELRQEKSTELKNIMDDYYREYIDKSLSGVTDLDFTLLFELMNLVQSSPSKDNKKALEKEQSKMREQICTHLQSDSNYKNIFNAKLFKEILPDFIKNYNQYDVKDKAGKLETVALFNGFSTYFTDFFEKRKNVFTKEAVSTSIAYRIVHENSLIFLANMTSYKKISEKALDEIEVIEKNNQDKMGDWELNQIFNPDFYNMVLIQSGIDFYNEICGVVNAHMNLYCQQTRNNYNLFKMRKLHKQILAYTSTSFEVPKMFEDDMSVYNAVNAFIDETEKGNIIVKLKDIVNKYDELDEKRIYISKDFYETLSCFISGNWNLITGCVENFYDENIHAKGKSKEEKVKKAVKEDKYKSINDVNDLVEKYIDEKERNEFKNSNAKQYIREISNIITDTETAHLEYDEHISLIESEEKADEMKKRLDMYMNMYHWAKAFIVDEVLDRDEMFYSDIDDIYNILENIVPLYNRVRNYVTQKPYNSKKIKLNFQSPTLANGWSQSKEFDNNAIILIRDNKYYLAIFNAKNKPDKKIIQGNSDKKNDNDYKKMVYNLLPGANKMLPKVFLSKKGIETFKPSDYIISGYNAHKHIKTSENFDISFCRDLIDYFKNSIEKHAEWRKYEFKFSATDSYNDISEFYREVEMQGYRIDWTYISEADINKLDEEGKIYLFQIYNKDFAENSTGKENLHTMYFKNIFSEENLKDIIIKLNGQAELFYRRASVKNPVKHKKDSVLVNKTYKNQLDNGDVVRIPIPDDIYNEIYKMYNGYIKESDLSEAAKEYLDKVEVRTAQKDIVKDYRYTVDKYFIHTPITINYKVTARNNVNDMAVKYIAQNDDIHVIGIDRGERNLIYISVIDSHGNIVKQKSYNILNNYDYKKKLVEKEKTREYARKNWKSIGNIKELKEGYISGVVHEIAMLMVEYNAIIAMEDLNYGFKRGRFKVERQVYQKFESMLINKLNYFASKGKSVDEPGGLLKGYQLTYVPDNIKNLGKQCGVIFYVPAAFTSKIDPSTGFISAFNFKSISTNASRKQFFMQFDEIRYCAEKDMFSFGFDYNNFDTYNITMGKTQWTVYTNGERLQSEFNNARRTGKTKSINLTETIKLLLKDNEINYADGHDVRIDMEKMDEDKNSEFFAQLLSLYKLTVQMRNSYTEAEEQEKGISYDKIISPVINDEGEFFDSDNYKESDDKECKMPKDADANGAYCIALKGLYEVLKIKSEWTEDGFDRNCLKLPHAEWLDFIQNKRYE</sequence>
<evidence type="ECO:0000313" key="10">
    <source>
        <dbReference type="Proteomes" id="UP000095780"/>
    </source>
</evidence>
<dbReference type="EMBL" id="CZBV01000002">
    <property type="protein sequence ID" value="CUQ81832.1"/>
    <property type="molecule type" value="Genomic_DNA"/>
</dbReference>
<feature type="site" description="Binds Target strand DNA" evidence="3">
    <location>
        <position position="607"/>
    </location>
</feature>
<evidence type="ECO:0000259" key="4">
    <source>
        <dbReference type="Pfam" id="PF18501"/>
    </source>
</evidence>
<evidence type="ECO:0000256" key="3">
    <source>
        <dbReference type="PIRSR" id="PIRSR627620-3"/>
    </source>
</evidence>
<feature type="site" description="Binds Target strand DNA" evidence="3">
    <location>
        <position position="597"/>
    </location>
</feature>
<evidence type="ECO:0008006" key="11">
    <source>
        <dbReference type="Google" id="ProtNLM"/>
    </source>
</evidence>
<protein>
    <recommendedName>
        <fullName evidence="11">Type V CRISPR-associated protein Cpf1</fullName>
    </recommendedName>
</protein>
<feature type="region of interest" description="Binds crRNA alone and in crRNA-target DNA heteroduplex" evidence="2">
    <location>
        <begin position="170"/>
        <end position="174"/>
    </location>
</feature>
<dbReference type="InterPro" id="IPR040787">
    <property type="entry name" value="Cas12a_REC1"/>
</dbReference>
<evidence type="ECO:0000256" key="1">
    <source>
        <dbReference type="PIRSR" id="PIRSR627620-1"/>
    </source>
</evidence>
<feature type="active site" description="For DNase activity of RuvC domain" evidence="1">
    <location>
        <position position="965"/>
    </location>
</feature>
<feature type="domain" description="Cas12a nuclease" evidence="5">
    <location>
        <begin position="1044"/>
        <end position="1217"/>
    </location>
</feature>
<organism evidence="9 10">
    <name type="scientific">Lachnospira eligens</name>
    <dbReference type="NCBI Taxonomy" id="39485"/>
    <lineage>
        <taxon>Bacteria</taxon>
        <taxon>Bacillati</taxon>
        <taxon>Bacillota</taxon>
        <taxon>Clostridia</taxon>
        <taxon>Lachnospirales</taxon>
        <taxon>Lachnospiraceae</taxon>
        <taxon>Lachnospira</taxon>
    </lineage>
</organism>